<dbReference type="InterPro" id="IPR011576">
    <property type="entry name" value="Pyridox_Oxase_N"/>
</dbReference>
<dbReference type="Pfam" id="PF01243">
    <property type="entry name" value="PNPOx_N"/>
    <property type="match status" value="1"/>
</dbReference>
<gene>
    <name evidence="2" type="ORF">C4520_00400</name>
</gene>
<dbReference type="SUPFAM" id="SSF50475">
    <property type="entry name" value="FMN-binding split barrel"/>
    <property type="match status" value="1"/>
</dbReference>
<accession>A0A3A4P1W6</accession>
<sequence length="135" mass="14733">MAKMPAPVIEKFADTEAAKFMATVDGDGMPNVVPILSVMPFGDEMLVFVDIMMNKTKHNLLANRKVAVSVLTKDGVAYQVKGTFEEFQTSGPMFEMFASHPLLKYNAYSGPRGIGTIRVDSVFTACPPLPGKRIC</sequence>
<dbReference type="EMBL" id="QZKU01000004">
    <property type="protein sequence ID" value="RJP26737.1"/>
    <property type="molecule type" value="Genomic_DNA"/>
</dbReference>
<reference evidence="2 3" key="1">
    <citation type="journal article" date="2017" name="ISME J.">
        <title>Energy and carbon metabolisms in a deep terrestrial subsurface fluid microbial community.</title>
        <authorList>
            <person name="Momper L."/>
            <person name="Jungbluth S.P."/>
            <person name="Lee M.D."/>
            <person name="Amend J.P."/>
        </authorList>
    </citation>
    <scope>NUCLEOTIDE SEQUENCE [LARGE SCALE GENOMIC DNA]</scope>
    <source>
        <strain evidence="2">SURF_5</strain>
    </source>
</reference>
<organism evidence="2 3">
    <name type="scientific">Abyssobacteria bacterium (strain SURF_5)</name>
    <dbReference type="NCBI Taxonomy" id="2093360"/>
    <lineage>
        <taxon>Bacteria</taxon>
        <taxon>Pseudomonadati</taxon>
        <taxon>Candidatus Hydrogenedentota</taxon>
        <taxon>Candidatus Abyssobacteria</taxon>
    </lineage>
</organism>
<dbReference type="PANTHER" id="PTHR40660">
    <property type="entry name" value="5'-PHOSPHATE OXIDASE PUTATIVE DOMAIN-CONTAINING PROTEIN-RELATED"/>
    <property type="match status" value="1"/>
</dbReference>
<evidence type="ECO:0000313" key="2">
    <source>
        <dbReference type="EMBL" id="RJP26737.1"/>
    </source>
</evidence>
<feature type="domain" description="Pyridoxamine 5'-phosphate oxidase N-terminal" evidence="1">
    <location>
        <begin position="10"/>
        <end position="123"/>
    </location>
</feature>
<dbReference type="InterPro" id="IPR012349">
    <property type="entry name" value="Split_barrel_FMN-bd"/>
</dbReference>
<evidence type="ECO:0000313" key="3">
    <source>
        <dbReference type="Proteomes" id="UP000265882"/>
    </source>
</evidence>
<dbReference type="Gene3D" id="2.30.110.10">
    <property type="entry name" value="Electron Transport, Fmn-binding Protein, Chain A"/>
    <property type="match status" value="1"/>
</dbReference>
<protein>
    <submittedName>
        <fullName evidence="2">Pyridoxamine 5'-phosphate oxidase family protein</fullName>
    </submittedName>
</protein>
<dbReference type="PANTHER" id="PTHR40660:SF1">
    <property type="entry name" value="5'-PHOSPHATE OXIDASE PUTATIVE DOMAIN-CONTAINING PROTEIN-RELATED"/>
    <property type="match status" value="1"/>
</dbReference>
<name>A0A3A4P1W6_ABYX5</name>
<evidence type="ECO:0000259" key="1">
    <source>
        <dbReference type="Pfam" id="PF01243"/>
    </source>
</evidence>
<comment type="caution">
    <text evidence="2">The sequence shown here is derived from an EMBL/GenBank/DDBJ whole genome shotgun (WGS) entry which is preliminary data.</text>
</comment>
<proteinExistence type="predicted"/>
<dbReference type="Proteomes" id="UP000265882">
    <property type="component" value="Unassembled WGS sequence"/>
</dbReference>
<dbReference type="AlphaFoldDB" id="A0A3A4P1W6"/>